<dbReference type="Pfam" id="PF02771">
    <property type="entry name" value="Acyl-CoA_dh_N"/>
    <property type="match status" value="1"/>
</dbReference>
<dbReference type="InterPro" id="IPR013786">
    <property type="entry name" value="AcylCoA_DH/ox_N"/>
</dbReference>
<evidence type="ECO:0000259" key="1">
    <source>
        <dbReference type="Pfam" id="PF02771"/>
    </source>
</evidence>
<sequence>MDFSFPKEYQLFRRMVREFAENEARPLTREIDEQHRVPFETLDKAAKLGLMGVPFPQKY</sequence>
<organism evidence="2">
    <name type="scientific">marine sediment metagenome</name>
    <dbReference type="NCBI Taxonomy" id="412755"/>
    <lineage>
        <taxon>unclassified sequences</taxon>
        <taxon>metagenomes</taxon>
        <taxon>ecological metagenomes</taxon>
    </lineage>
</organism>
<dbReference type="GO" id="GO:0016627">
    <property type="term" value="F:oxidoreductase activity, acting on the CH-CH group of donors"/>
    <property type="evidence" value="ECO:0007669"/>
    <property type="project" value="InterPro"/>
</dbReference>
<dbReference type="SUPFAM" id="SSF56645">
    <property type="entry name" value="Acyl-CoA dehydrogenase NM domain-like"/>
    <property type="match status" value="1"/>
</dbReference>
<feature type="non-terminal residue" evidence="2">
    <location>
        <position position="59"/>
    </location>
</feature>
<protein>
    <recommendedName>
        <fullName evidence="1">Acyl-CoA dehydrogenase/oxidase N-terminal domain-containing protein</fullName>
    </recommendedName>
</protein>
<name>X1SDI7_9ZZZZ</name>
<dbReference type="GO" id="GO:0050660">
    <property type="term" value="F:flavin adenine dinucleotide binding"/>
    <property type="evidence" value="ECO:0007669"/>
    <property type="project" value="InterPro"/>
</dbReference>
<dbReference type="InterPro" id="IPR009100">
    <property type="entry name" value="AcylCoA_DH/oxidase_NM_dom_sf"/>
</dbReference>
<reference evidence="2" key="1">
    <citation type="journal article" date="2014" name="Front. Microbiol.">
        <title>High frequency of phylogenetically diverse reductive dehalogenase-homologous genes in deep subseafloor sedimentary metagenomes.</title>
        <authorList>
            <person name="Kawai M."/>
            <person name="Futagami T."/>
            <person name="Toyoda A."/>
            <person name="Takaki Y."/>
            <person name="Nishi S."/>
            <person name="Hori S."/>
            <person name="Arai W."/>
            <person name="Tsubouchi T."/>
            <person name="Morono Y."/>
            <person name="Uchiyama I."/>
            <person name="Ito T."/>
            <person name="Fujiyama A."/>
            <person name="Inagaki F."/>
            <person name="Takami H."/>
        </authorList>
    </citation>
    <scope>NUCLEOTIDE SEQUENCE</scope>
    <source>
        <strain evidence="2">Expedition CK06-06</strain>
    </source>
</reference>
<dbReference type="InterPro" id="IPR037069">
    <property type="entry name" value="AcylCoA_DH/ox_N_sf"/>
</dbReference>
<dbReference type="AlphaFoldDB" id="X1SDI7"/>
<evidence type="ECO:0000313" key="2">
    <source>
        <dbReference type="EMBL" id="GAI91072.1"/>
    </source>
</evidence>
<accession>X1SDI7</accession>
<gene>
    <name evidence="2" type="ORF">S12H4_40188</name>
</gene>
<comment type="caution">
    <text evidence="2">The sequence shown here is derived from an EMBL/GenBank/DDBJ whole genome shotgun (WGS) entry which is preliminary data.</text>
</comment>
<dbReference type="Gene3D" id="1.10.540.10">
    <property type="entry name" value="Acyl-CoA dehydrogenase/oxidase, N-terminal domain"/>
    <property type="match status" value="1"/>
</dbReference>
<dbReference type="EMBL" id="BARW01024372">
    <property type="protein sequence ID" value="GAI91072.1"/>
    <property type="molecule type" value="Genomic_DNA"/>
</dbReference>
<proteinExistence type="predicted"/>
<feature type="domain" description="Acyl-CoA dehydrogenase/oxidase N-terminal" evidence="1">
    <location>
        <begin position="7"/>
        <end position="59"/>
    </location>
</feature>